<keyword evidence="5" id="KW-0238">DNA-binding</keyword>
<dbReference type="GO" id="GO:0003677">
    <property type="term" value="F:DNA binding"/>
    <property type="evidence" value="ECO:0007669"/>
    <property type="project" value="UniProtKB-KW"/>
</dbReference>
<organism evidence="11 12">
    <name type="scientific">Mycobacterium helveticum</name>
    <dbReference type="NCBI Taxonomy" id="2592811"/>
    <lineage>
        <taxon>Bacteria</taxon>
        <taxon>Bacillati</taxon>
        <taxon>Actinomycetota</taxon>
        <taxon>Actinomycetes</taxon>
        <taxon>Mycobacteriales</taxon>
        <taxon>Mycobacteriaceae</taxon>
        <taxon>Mycobacterium</taxon>
    </lineage>
</organism>
<accession>A0A557XC78</accession>
<name>A0A557XC78_9MYCO</name>
<proteinExistence type="inferred from homology"/>
<dbReference type="EMBL" id="VMQU01000156">
    <property type="protein sequence ID" value="TVS83127.1"/>
    <property type="molecule type" value="Genomic_DNA"/>
</dbReference>
<dbReference type="Pfam" id="PF01385">
    <property type="entry name" value="OrfB_IS605"/>
    <property type="match status" value="1"/>
</dbReference>
<dbReference type="GO" id="GO:0006310">
    <property type="term" value="P:DNA recombination"/>
    <property type="evidence" value="ECO:0007669"/>
    <property type="project" value="UniProtKB-KW"/>
</dbReference>
<feature type="compositionally biased region" description="Basic and acidic residues" evidence="7">
    <location>
        <begin position="425"/>
        <end position="454"/>
    </location>
</feature>
<protein>
    <submittedName>
        <fullName evidence="11">Transposase</fullName>
    </submittedName>
</protein>
<evidence type="ECO:0000259" key="10">
    <source>
        <dbReference type="Pfam" id="PF12323"/>
    </source>
</evidence>
<evidence type="ECO:0000313" key="12">
    <source>
        <dbReference type="Proteomes" id="UP000320513"/>
    </source>
</evidence>
<dbReference type="InterPro" id="IPR053470">
    <property type="entry name" value="RNA-guided_DNA_endonuclease"/>
</dbReference>
<dbReference type="NCBIfam" id="NF040570">
    <property type="entry name" value="guided_TnpB"/>
    <property type="match status" value="1"/>
</dbReference>
<feature type="domain" description="Cas12f1-like TNB" evidence="9">
    <location>
        <begin position="345"/>
        <end position="406"/>
    </location>
</feature>
<dbReference type="InterPro" id="IPR001959">
    <property type="entry name" value="Transposase"/>
</dbReference>
<comment type="similarity">
    <text evidence="1">In the C-terminal section; belongs to the transposase 35 family.</text>
</comment>
<feature type="domain" description="Probable transposase IS891/IS1136/IS1341" evidence="8">
    <location>
        <begin position="204"/>
        <end position="322"/>
    </location>
</feature>
<dbReference type="OrthoDB" id="6230307at2"/>
<evidence type="ECO:0000256" key="2">
    <source>
        <dbReference type="ARBA" id="ARBA00022578"/>
    </source>
</evidence>
<sequence>MGRFEVPEGWCVQAFRFTLDPTQDQARSLARHFGARRKAFNWTVVTLKADIGAWHATGARTAKPSLAVLRKRWNTVKDEVCVNPETGQVWWPECSKEAYADGIAGAVDAYWNWQTSRSGKRAGKSVGFPRFKKKGRDADRVSFTTGAMRVEPDRRHLTLPVIGTVRTHENTRRIERLIAKGRARVLAITVRRNGTRLDASVRVLVARPQQPKVAHPGSRVGVDVGVRRLATVADEHGEVLEQVPNPRPLDAALKQQLRHASRARSRCVKGSRRYRERTTEISRLHRRVNDVRTHHLHVLTTRLAKTHGRIVVEGLDAAGMLRQKGLPGARARRRGLSDAALGTPRRHLSYKTRWYGSALVVADRWFPSSKTCHACRHVQDIGWDEKWQCDSCSARHQRDDNAAINLARYEDTVSVVGPVGAAVKRGADRKTRSDRAGGREARKGRSRKAAEQPRDGVQVA</sequence>
<dbReference type="GO" id="GO:0046872">
    <property type="term" value="F:metal ion binding"/>
    <property type="evidence" value="ECO:0007669"/>
    <property type="project" value="UniProtKB-KW"/>
</dbReference>
<dbReference type="NCBIfam" id="NF038280">
    <property type="entry name" value="IS607_TnpB"/>
    <property type="match status" value="1"/>
</dbReference>
<comment type="caution">
    <text evidence="11">The sequence shown here is derived from an EMBL/GenBank/DDBJ whole genome shotgun (WGS) entry which is preliminary data.</text>
</comment>
<dbReference type="InterPro" id="IPR021027">
    <property type="entry name" value="Transposase_put_HTH"/>
</dbReference>
<dbReference type="AlphaFoldDB" id="A0A557XC78"/>
<keyword evidence="6" id="KW-0233">DNA recombination</keyword>
<dbReference type="InterPro" id="IPR010095">
    <property type="entry name" value="Cas12f1-like_TNB"/>
</dbReference>
<feature type="region of interest" description="Disordered" evidence="7">
    <location>
        <begin position="423"/>
        <end position="460"/>
    </location>
</feature>
<evidence type="ECO:0000256" key="1">
    <source>
        <dbReference type="ARBA" id="ARBA00008761"/>
    </source>
</evidence>
<evidence type="ECO:0000256" key="7">
    <source>
        <dbReference type="SAM" id="MobiDB-lite"/>
    </source>
</evidence>
<evidence type="ECO:0000313" key="11">
    <source>
        <dbReference type="EMBL" id="TVS83127.1"/>
    </source>
</evidence>
<dbReference type="Pfam" id="PF07282">
    <property type="entry name" value="Cas12f1-like_TNB"/>
    <property type="match status" value="1"/>
</dbReference>
<evidence type="ECO:0000256" key="5">
    <source>
        <dbReference type="ARBA" id="ARBA00023125"/>
    </source>
</evidence>
<dbReference type="GO" id="GO:0032196">
    <property type="term" value="P:transposition"/>
    <property type="evidence" value="ECO:0007669"/>
    <property type="project" value="UniProtKB-KW"/>
</dbReference>
<keyword evidence="4" id="KW-0862">Zinc</keyword>
<keyword evidence="12" id="KW-1185">Reference proteome</keyword>
<evidence type="ECO:0000259" key="8">
    <source>
        <dbReference type="Pfam" id="PF01385"/>
    </source>
</evidence>
<reference evidence="11 12" key="1">
    <citation type="submission" date="2019-07" db="EMBL/GenBank/DDBJ databases">
        <title>New Mycobacterium species.</title>
        <authorList>
            <person name="Tortoli E."/>
            <person name="Ghielmetti G."/>
            <person name="Friedel U."/>
            <person name="Trovato A."/>
        </authorList>
    </citation>
    <scope>NUCLEOTIDE SEQUENCE [LARGE SCALE GENOMIC DNA]</scope>
    <source>
        <strain evidence="11 12">16-83</strain>
    </source>
</reference>
<keyword evidence="2" id="KW-0815">Transposition</keyword>
<feature type="domain" description="Transposase putative helix-turn-helix" evidence="10">
    <location>
        <begin position="13"/>
        <end position="43"/>
    </location>
</feature>
<dbReference type="Pfam" id="PF12323">
    <property type="entry name" value="HTH_OrfB_IS605"/>
    <property type="match status" value="1"/>
</dbReference>
<evidence type="ECO:0000256" key="3">
    <source>
        <dbReference type="ARBA" id="ARBA00022723"/>
    </source>
</evidence>
<dbReference type="RefSeq" id="WP_144954668.1">
    <property type="nucleotide sequence ID" value="NZ_VMQU01000156.1"/>
</dbReference>
<evidence type="ECO:0000259" key="9">
    <source>
        <dbReference type="Pfam" id="PF07282"/>
    </source>
</evidence>
<evidence type="ECO:0000256" key="4">
    <source>
        <dbReference type="ARBA" id="ARBA00022833"/>
    </source>
</evidence>
<keyword evidence="3" id="KW-0479">Metal-binding</keyword>
<evidence type="ECO:0000256" key="6">
    <source>
        <dbReference type="ARBA" id="ARBA00023172"/>
    </source>
</evidence>
<gene>
    <name evidence="11" type="ORF">FPZ47_24245</name>
</gene>
<dbReference type="Proteomes" id="UP000320513">
    <property type="component" value="Unassembled WGS sequence"/>
</dbReference>